<gene>
    <name evidence="2" type="ORF">NG665_02640</name>
</gene>
<protein>
    <recommendedName>
        <fullName evidence="4">FtsX-like permease family protein</fullName>
    </recommendedName>
</protein>
<keyword evidence="1" id="KW-0472">Membrane</keyword>
<evidence type="ECO:0000313" key="3">
    <source>
        <dbReference type="Proteomes" id="UP001056109"/>
    </source>
</evidence>
<feature type="transmembrane region" description="Helical" evidence="1">
    <location>
        <begin position="21"/>
        <end position="40"/>
    </location>
</feature>
<feature type="transmembrane region" description="Helical" evidence="1">
    <location>
        <begin position="246"/>
        <end position="268"/>
    </location>
</feature>
<feature type="transmembrane region" description="Helical" evidence="1">
    <location>
        <begin position="429"/>
        <end position="451"/>
    </location>
</feature>
<dbReference type="RefSeq" id="WP_252673757.1">
    <property type="nucleotide sequence ID" value="NZ_CP099547.1"/>
</dbReference>
<accession>A0ABY5AL09</accession>
<dbReference type="Proteomes" id="UP001056109">
    <property type="component" value="Chromosome"/>
</dbReference>
<evidence type="ECO:0000256" key="1">
    <source>
        <dbReference type="SAM" id="Phobius"/>
    </source>
</evidence>
<reference evidence="2" key="1">
    <citation type="submission" date="2022-06" db="EMBL/GenBank/DDBJ databases">
        <title>Complete Genome Sequence of Arcanobacterium pinnipediorum strain DSM 28752 isolated from a harbour seal.</title>
        <authorList>
            <person name="Borowiak M."/>
            <person name="Kreitlow A."/>
            <person name="Alssahen M."/>
            <person name="Malorny B."/>
            <person name="Laemmler C."/>
            <person name="Prenger-Berninghoff E."/>
            <person name="Siebert U."/>
            <person name="Ploetz M."/>
            <person name="Abdulmawjood A."/>
        </authorList>
    </citation>
    <scope>NUCLEOTIDE SEQUENCE</scope>
    <source>
        <strain evidence="2">DSM 28752</strain>
    </source>
</reference>
<feature type="transmembrane region" description="Helical" evidence="1">
    <location>
        <begin position="303"/>
        <end position="324"/>
    </location>
</feature>
<feature type="transmembrane region" description="Helical" evidence="1">
    <location>
        <begin position="124"/>
        <end position="150"/>
    </location>
</feature>
<feature type="transmembrane region" description="Helical" evidence="1">
    <location>
        <begin position="76"/>
        <end position="103"/>
    </location>
</feature>
<sequence length="464" mass="49767">MSPLSLATMLTRARLAARTGSGILDIFAIAAFSVSAWLTLTTLGGVAMFYSRQDAINQAVVREFNGTLDTEVIGSIYFSLSIVALALLIVPLTSLGGGAARLGAGGRERRLASLRLIGMSARQVIVMSIVESMIQASLGFVLGLGLYYVTLPAWKNITFGTLPISSYDMLLPWWVQCLTYLLVIVIAVVSTIVGLQRVSISPLGVAQRIIPAKVKMWRMGIVVTTLIILVYVTSTFTVSRAMLGSIISIAVAFVLFFGGIAIAGPLFIQLTMRPLVFTGSPARLVGIRRVVSDSRAAWRNISAVALIGAVATLVTTLTVVSIDAPDKAVERSYVAMVSHDITQGVYIAFAFALIIGAVSTSIHQVSDVFDRAEESRALVYVGTPLATLIRARFIQVMYPLIAVLIIVSVLSAIPALINPVMGNWDNLRVLLIMMGLGIGLTLGCVAVTIPIQRRIVAMRVRRND</sequence>
<evidence type="ECO:0000313" key="2">
    <source>
        <dbReference type="EMBL" id="USR79898.1"/>
    </source>
</evidence>
<evidence type="ECO:0008006" key="4">
    <source>
        <dbReference type="Google" id="ProtNLM"/>
    </source>
</evidence>
<name>A0ABY5AL09_9ACTO</name>
<keyword evidence="3" id="KW-1185">Reference proteome</keyword>
<keyword evidence="1" id="KW-1133">Transmembrane helix</keyword>
<feature type="transmembrane region" description="Helical" evidence="1">
    <location>
        <begin position="216"/>
        <end position="234"/>
    </location>
</feature>
<feature type="transmembrane region" description="Helical" evidence="1">
    <location>
        <begin position="170"/>
        <end position="195"/>
    </location>
</feature>
<feature type="transmembrane region" description="Helical" evidence="1">
    <location>
        <begin position="344"/>
        <end position="362"/>
    </location>
</feature>
<feature type="transmembrane region" description="Helical" evidence="1">
    <location>
        <begin position="396"/>
        <end position="417"/>
    </location>
</feature>
<organism evidence="2 3">
    <name type="scientific">Arcanobacterium pinnipediorum</name>
    <dbReference type="NCBI Taxonomy" id="1503041"/>
    <lineage>
        <taxon>Bacteria</taxon>
        <taxon>Bacillati</taxon>
        <taxon>Actinomycetota</taxon>
        <taxon>Actinomycetes</taxon>
        <taxon>Actinomycetales</taxon>
        <taxon>Actinomycetaceae</taxon>
        <taxon>Arcanobacterium</taxon>
    </lineage>
</organism>
<proteinExistence type="predicted"/>
<keyword evidence="1" id="KW-0812">Transmembrane</keyword>
<dbReference type="EMBL" id="CP099547">
    <property type="protein sequence ID" value="USR79898.1"/>
    <property type="molecule type" value="Genomic_DNA"/>
</dbReference>